<reference evidence="2 3" key="1">
    <citation type="submission" date="2015-07" db="EMBL/GenBank/DDBJ databases">
        <authorList>
            <person name="Noorani M."/>
        </authorList>
    </citation>
    <scope>NUCLEOTIDE SEQUENCE [LARGE SCALE GENOMIC DNA]</scope>
    <source>
        <strain evidence="2">BBA 69670</strain>
    </source>
</reference>
<proteinExistence type="predicted"/>
<keyword evidence="3" id="KW-1185">Reference proteome</keyword>
<feature type="compositionally biased region" description="Polar residues" evidence="1">
    <location>
        <begin position="735"/>
        <end position="750"/>
    </location>
</feature>
<dbReference type="AlphaFoldDB" id="A0A0K6GCX2"/>
<feature type="compositionally biased region" description="Polar residues" evidence="1">
    <location>
        <begin position="638"/>
        <end position="652"/>
    </location>
</feature>
<sequence length="902" mass="97833">MSALSRTVPLSAVAASNSEPAPTDNQPQSSHSGVSMAQTYNLTDVYPCLGPVPKSWRDTLAIIQKLPNYHFLMNGADSPETVALCESLPSILDAFTQLTSRAMGAYLEVKAIWRNVETDNSLKAYSAITSALQSHQTEAEVQDSVARLSDLICTAMGETIKAYEQTYPLVYGSVELNGRPFLPPPHPNPSQRRKTLDNFLLLTGKWQGFMGLEWQDVISRFGTSKPAVDPLRYPPDCDWSIPMMEWPMTTVDSLYNWQLQQQGKLFQKDPESLAKAFQWLMHSIGEPYLLEPAPNGLDIFMLDQAAYYLAMKHHNFRDDAYMPPSAEPRKWFTKDIMVALEPIMEGDLEELIHLVEVHEKRCPPTRALKDDDHPLFLRMGLDGATIPQFVDMFQVPKYVYDFTLLPHHEAYNLHALWAFIVSQNSLALAEGLAGGETGVFRVILCLLVVSKLIQAVESGVLRLGPTESPISRQYGDGKAITLIIQHLTAQLKNPASTGCRPNIFTGVMVEEWRPDYIDLQMSGVEESFQMMWPYGLYGTHFSLGAINALGDETTPANPTTAQPTTIVTPIEQPDKHLATALESQGQLVLAAKENPLSTPAVYCSPLNQDPTPVSDAKGRATEAQQQPARSLSRPKPKPTSTQNKPSTSNIPTERTEAPDDSDDDKLASSIRESGKTPATDRAIPTALPATSDNIRPHRSLSADARPISGPNTADKMTNALGLEAHEQAGRDLTFSQAADESTPQARSRSSGPRPLALSQAVSGGGSTSQGSSTRPQLAALKTKSFASGSAGRSAVESPGSQAPPRSASSTSRQTPADETATSSLLGRAAGALARMSPIITAGTLPDEAGGSRTRATPISMSKRVTRAAQKRGHEEEGQSVGKKGKKQRSGSRAASVGEDDDV</sequence>
<protein>
    <submittedName>
        <fullName evidence="2">Uncharacterized protein</fullName>
    </submittedName>
</protein>
<feature type="region of interest" description="Disordered" evidence="1">
    <location>
        <begin position="735"/>
        <end position="822"/>
    </location>
</feature>
<gene>
    <name evidence="2" type="ORF">RSOLAG22IIIB_06220</name>
</gene>
<organism evidence="2 3">
    <name type="scientific">Rhizoctonia solani</name>
    <dbReference type="NCBI Taxonomy" id="456999"/>
    <lineage>
        <taxon>Eukaryota</taxon>
        <taxon>Fungi</taxon>
        <taxon>Dikarya</taxon>
        <taxon>Basidiomycota</taxon>
        <taxon>Agaricomycotina</taxon>
        <taxon>Agaricomycetes</taxon>
        <taxon>Cantharellales</taxon>
        <taxon>Ceratobasidiaceae</taxon>
        <taxon>Rhizoctonia</taxon>
    </lineage>
</organism>
<name>A0A0K6GCX2_9AGAM</name>
<evidence type="ECO:0000313" key="3">
    <source>
        <dbReference type="Proteomes" id="UP000044841"/>
    </source>
</evidence>
<dbReference type="EMBL" id="CYGV01001667">
    <property type="protein sequence ID" value="CUA76340.1"/>
    <property type="molecule type" value="Genomic_DNA"/>
</dbReference>
<feature type="compositionally biased region" description="Polar residues" evidence="1">
    <location>
        <begin position="14"/>
        <end position="33"/>
    </location>
</feature>
<feature type="compositionally biased region" description="Polar residues" evidence="1">
    <location>
        <begin position="806"/>
        <end position="822"/>
    </location>
</feature>
<dbReference type="Proteomes" id="UP000044841">
    <property type="component" value="Unassembled WGS sequence"/>
</dbReference>
<feature type="region of interest" description="Disordered" evidence="1">
    <location>
        <begin position="841"/>
        <end position="902"/>
    </location>
</feature>
<feature type="region of interest" description="Disordered" evidence="1">
    <location>
        <begin position="1"/>
        <end position="33"/>
    </location>
</feature>
<feature type="region of interest" description="Disordered" evidence="1">
    <location>
        <begin position="601"/>
        <end position="715"/>
    </location>
</feature>
<evidence type="ECO:0000313" key="2">
    <source>
        <dbReference type="EMBL" id="CUA76340.1"/>
    </source>
</evidence>
<accession>A0A0K6GCX2</accession>
<evidence type="ECO:0000256" key="1">
    <source>
        <dbReference type="SAM" id="MobiDB-lite"/>
    </source>
</evidence>